<dbReference type="GO" id="GO:0005886">
    <property type="term" value="C:plasma membrane"/>
    <property type="evidence" value="ECO:0007669"/>
    <property type="project" value="UniProtKB-SubCell"/>
</dbReference>
<keyword evidence="9" id="KW-0443">Lipid metabolism</keyword>
<keyword evidence="7" id="KW-0448">Lipopolysaccharide biosynthesis</keyword>
<evidence type="ECO:0000256" key="2">
    <source>
        <dbReference type="ARBA" id="ARBA00022475"/>
    </source>
</evidence>
<dbReference type="RefSeq" id="WP_145374461.1">
    <property type="nucleotide sequence ID" value="NZ_CP036276.1"/>
</dbReference>
<feature type="transmembrane region" description="Helical" evidence="11">
    <location>
        <begin position="6"/>
        <end position="23"/>
    </location>
</feature>
<feature type="transmembrane region" description="Helical" evidence="11">
    <location>
        <begin position="235"/>
        <end position="256"/>
    </location>
</feature>
<evidence type="ECO:0000256" key="10">
    <source>
        <dbReference type="ARBA" id="ARBA00023136"/>
    </source>
</evidence>
<dbReference type="SUPFAM" id="SSF103481">
    <property type="entry name" value="Multidrug resistance efflux transporter EmrE"/>
    <property type="match status" value="2"/>
</dbReference>
<evidence type="ECO:0000313" key="13">
    <source>
        <dbReference type="EMBL" id="QDU42409.1"/>
    </source>
</evidence>
<comment type="subcellular location">
    <subcellularLocation>
        <location evidence="1">Cell membrane</location>
        <topology evidence="1">Multi-pass membrane protein</topology>
    </subcellularLocation>
</comment>
<feature type="transmembrane region" description="Helical" evidence="11">
    <location>
        <begin position="210"/>
        <end position="229"/>
    </location>
</feature>
<evidence type="ECO:0000256" key="5">
    <source>
        <dbReference type="ARBA" id="ARBA00022556"/>
    </source>
</evidence>
<keyword evidence="8 11" id="KW-1133">Transmembrane helix</keyword>
<dbReference type="KEGG" id="sdyn:Mal52_08700"/>
<sequence>MPFDVFLQVLLAAVFHAAWNFGARRVSGNVGVIWFGQFVGSLICLPFAIARMSAETSLLDLAWICLPTGILHAVYFWMLAQAYRHGDISLVYPIARGTGVAGTAVLAFFLLGEQLSLTGFSGILTICAGILLLGLSGKNVQANNRGIVMALCTGAAIAGYSLVDKRAVGQINPVVYGVGLWLISAVLFAPAALWKYPNEVRDALKNKKRYILLVGSGSVGTYLVILFAFQRANVSYVAAVREFAVVIGAALGFIVLKERFTAAKAWGIAAIVLGLVLVKAA</sequence>
<evidence type="ECO:0000256" key="3">
    <source>
        <dbReference type="ARBA" id="ARBA00022516"/>
    </source>
</evidence>
<organism evidence="13 14">
    <name type="scientific">Symmachiella dynata</name>
    <dbReference type="NCBI Taxonomy" id="2527995"/>
    <lineage>
        <taxon>Bacteria</taxon>
        <taxon>Pseudomonadati</taxon>
        <taxon>Planctomycetota</taxon>
        <taxon>Planctomycetia</taxon>
        <taxon>Planctomycetales</taxon>
        <taxon>Planctomycetaceae</taxon>
        <taxon>Symmachiella</taxon>
    </lineage>
</organism>
<feature type="domain" description="EamA" evidence="12">
    <location>
        <begin position="7"/>
        <end position="133"/>
    </location>
</feature>
<keyword evidence="5" id="KW-0441">Lipid A biosynthesis</keyword>
<dbReference type="GO" id="GO:0022857">
    <property type="term" value="F:transmembrane transporter activity"/>
    <property type="evidence" value="ECO:0007669"/>
    <property type="project" value="InterPro"/>
</dbReference>
<keyword evidence="3" id="KW-0444">Lipid biosynthesis</keyword>
<dbReference type="PANTHER" id="PTHR30561:SF7">
    <property type="entry name" value="GUANIDINIUM EFFLUX SYSTEM SUBUNIT GDNC-RELATED"/>
    <property type="match status" value="1"/>
</dbReference>
<dbReference type="InterPro" id="IPR000390">
    <property type="entry name" value="Small_drug/metabolite_transptr"/>
</dbReference>
<evidence type="ECO:0000259" key="12">
    <source>
        <dbReference type="Pfam" id="PF00892"/>
    </source>
</evidence>
<evidence type="ECO:0000256" key="8">
    <source>
        <dbReference type="ARBA" id="ARBA00022989"/>
    </source>
</evidence>
<feature type="transmembrane region" description="Helical" evidence="11">
    <location>
        <begin position="147"/>
        <end position="163"/>
    </location>
</feature>
<dbReference type="AlphaFoldDB" id="A0A517ZIW8"/>
<evidence type="ECO:0000256" key="6">
    <source>
        <dbReference type="ARBA" id="ARBA00022692"/>
    </source>
</evidence>
<feature type="transmembrane region" description="Helical" evidence="11">
    <location>
        <begin position="117"/>
        <end position="135"/>
    </location>
</feature>
<keyword evidence="2" id="KW-1003">Cell membrane</keyword>
<feature type="transmembrane region" description="Helical" evidence="11">
    <location>
        <begin position="30"/>
        <end position="49"/>
    </location>
</feature>
<gene>
    <name evidence="13" type="ORF">Mal52_08700</name>
</gene>
<keyword evidence="6 11" id="KW-0812">Transmembrane</keyword>
<reference evidence="13 14" key="1">
    <citation type="submission" date="2019-02" db="EMBL/GenBank/DDBJ databases">
        <title>Deep-cultivation of Planctomycetes and their phenomic and genomic characterization uncovers novel biology.</title>
        <authorList>
            <person name="Wiegand S."/>
            <person name="Jogler M."/>
            <person name="Boedeker C."/>
            <person name="Pinto D."/>
            <person name="Vollmers J."/>
            <person name="Rivas-Marin E."/>
            <person name="Kohn T."/>
            <person name="Peeters S.H."/>
            <person name="Heuer A."/>
            <person name="Rast P."/>
            <person name="Oberbeckmann S."/>
            <person name="Bunk B."/>
            <person name="Jeske O."/>
            <person name="Meyerdierks A."/>
            <person name="Storesund J.E."/>
            <person name="Kallscheuer N."/>
            <person name="Luecker S."/>
            <person name="Lage O.M."/>
            <person name="Pohl T."/>
            <person name="Merkel B.J."/>
            <person name="Hornburger P."/>
            <person name="Mueller R.-W."/>
            <person name="Bruemmer F."/>
            <person name="Labrenz M."/>
            <person name="Spormann A.M."/>
            <person name="Op den Camp H."/>
            <person name="Overmann J."/>
            <person name="Amann R."/>
            <person name="Jetten M.S.M."/>
            <person name="Mascher T."/>
            <person name="Medema M.H."/>
            <person name="Devos D.P."/>
            <person name="Kaster A.-K."/>
            <person name="Ovreas L."/>
            <person name="Rohde M."/>
            <person name="Galperin M.Y."/>
            <person name="Jogler C."/>
        </authorList>
    </citation>
    <scope>NUCLEOTIDE SEQUENCE [LARGE SCALE GENOMIC DNA]</scope>
    <source>
        <strain evidence="13 14">Mal52</strain>
    </source>
</reference>
<feature type="domain" description="EamA" evidence="12">
    <location>
        <begin position="145"/>
        <end position="278"/>
    </location>
</feature>
<feature type="transmembrane region" description="Helical" evidence="11">
    <location>
        <begin position="61"/>
        <end position="78"/>
    </location>
</feature>
<evidence type="ECO:0000256" key="11">
    <source>
        <dbReference type="SAM" id="Phobius"/>
    </source>
</evidence>
<name>A0A517ZIW8_9PLAN</name>
<evidence type="ECO:0000256" key="9">
    <source>
        <dbReference type="ARBA" id="ARBA00023098"/>
    </source>
</evidence>
<dbReference type="InterPro" id="IPR037185">
    <property type="entry name" value="EmrE-like"/>
</dbReference>
<keyword evidence="14" id="KW-1185">Reference proteome</keyword>
<feature type="transmembrane region" description="Helical" evidence="11">
    <location>
        <begin position="90"/>
        <end position="111"/>
    </location>
</feature>
<keyword evidence="4" id="KW-0997">Cell inner membrane</keyword>
<evidence type="ECO:0000256" key="4">
    <source>
        <dbReference type="ARBA" id="ARBA00022519"/>
    </source>
</evidence>
<dbReference type="Proteomes" id="UP000319383">
    <property type="component" value="Chromosome"/>
</dbReference>
<proteinExistence type="predicted"/>
<dbReference type="Gene3D" id="1.10.3730.20">
    <property type="match status" value="2"/>
</dbReference>
<dbReference type="PANTHER" id="PTHR30561">
    <property type="entry name" value="SMR FAMILY PROTON-DEPENDENT DRUG EFFLUX TRANSPORTER SUGE"/>
    <property type="match status" value="1"/>
</dbReference>
<feature type="transmembrane region" description="Helical" evidence="11">
    <location>
        <begin position="175"/>
        <end position="194"/>
    </location>
</feature>
<evidence type="ECO:0000256" key="1">
    <source>
        <dbReference type="ARBA" id="ARBA00004651"/>
    </source>
</evidence>
<dbReference type="InterPro" id="IPR000620">
    <property type="entry name" value="EamA_dom"/>
</dbReference>
<dbReference type="GO" id="GO:0009245">
    <property type="term" value="P:lipid A biosynthetic process"/>
    <property type="evidence" value="ECO:0007669"/>
    <property type="project" value="UniProtKB-KW"/>
</dbReference>
<dbReference type="Pfam" id="PF00892">
    <property type="entry name" value="EamA"/>
    <property type="match status" value="2"/>
</dbReference>
<evidence type="ECO:0000256" key="7">
    <source>
        <dbReference type="ARBA" id="ARBA00022985"/>
    </source>
</evidence>
<protein>
    <submittedName>
        <fullName evidence="13">Multidrug efflux protein</fullName>
    </submittedName>
</protein>
<dbReference type="GO" id="GO:0009103">
    <property type="term" value="P:lipopolysaccharide biosynthetic process"/>
    <property type="evidence" value="ECO:0007669"/>
    <property type="project" value="UniProtKB-KW"/>
</dbReference>
<evidence type="ECO:0000313" key="14">
    <source>
        <dbReference type="Proteomes" id="UP000319383"/>
    </source>
</evidence>
<dbReference type="EMBL" id="CP036276">
    <property type="protein sequence ID" value="QDU42409.1"/>
    <property type="molecule type" value="Genomic_DNA"/>
</dbReference>
<accession>A0A517ZIW8</accession>
<keyword evidence="10 11" id="KW-0472">Membrane</keyword>